<dbReference type="EMBL" id="CABVHW010000076">
    <property type="protein sequence ID" value="VVO45108.1"/>
    <property type="molecule type" value="Genomic_DNA"/>
</dbReference>
<reference evidence="2 3" key="1">
    <citation type="submission" date="2019-09" db="EMBL/GenBank/DDBJ databases">
        <authorList>
            <person name="Chandra G."/>
            <person name="Truman W A."/>
        </authorList>
    </citation>
    <scope>NUCLEOTIDE SEQUENCE [LARGE SCALE GENOMIC DNA]</scope>
    <source>
        <strain evidence="2">PS710</strain>
    </source>
</reference>
<evidence type="ECO:0000313" key="3">
    <source>
        <dbReference type="Proteomes" id="UP000381093"/>
    </source>
</evidence>
<accession>A0A5E7G090</accession>
<evidence type="ECO:0000256" key="1">
    <source>
        <dbReference type="SAM" id="MobiDB-lite"/>
    </source>
</evidence>
<dbReference type="Proteomes" id="UP000381093">
    <property type="component" value="Unassembled WGS sequence"/>
</dbReference>
<feature type="region of interest" description="Disordered" evidence="1">
    <location>
        <begin position="428"/>
        <end position="448"/>
    </location>
</feature>
<gene>
    <name evidence="2" type="ORF">PS710_06572</name>
</gene>
<proteinExistence type="predicted"/>
<protein>
    <submittedName>
        <fullName evidence="2">Uncharacterized protein</fullName>
    </submittedName>
</protein>
<sequence length="448" mass="48477">MPDAIALAGAVDRRECLAGRLGGVPGLHAVDAVVAMAAGLGHVFVKISQQRLAAAAGFFAEREHRVELVLLQTLVAFVALGVLQHLLEHHHVLQAVGHPGIRRQTVTAAATGFLVIRFKGFGQIEVSDEAHVGLIDAHAECHGGDHDQAFLVEEAFLVVGPGIVGQTGVIGQRREPLFAEEHRDFVDLLARQAIDDAGIAAPFGQEREQLLARLLLGHDTVENVRAVEAREETLGVLQMQAIDDFFPGALVGGRGQGDARDMGEQLRQLAQLQVFAAEVVAPLGHAMRFIDSEQGDVKALQERQHARLNQALGRQIEHLHFTALDPGGQVPLLLGAQCGVECSRGDTQFFEGRDLIVHQCDQRRDHHRQAFAQQGRHLEAQGLAAAGRHQHQGVAAAGHALNDCTLAATETVVAEDVLEDALSLFEHKNSRNHQKHPCKTGSEPRRLH</sequence>
<dbReference type="AlphaFoldDB" id="A0A5E7G090"/>
<evidence type="ECO:0000313" key="2">
    <source>
        <dbReference type="EMBL" id="VVO45108.1"/>
    </source>
</evidence>
<name>A0A5E7G090_PSEFL</name>
<organism evidence="2 3">
    <name type="scientific">Pseudomonas fluorescens</name>
    <dbReference type="NCBI Taxonomy" id="294"/>
    <lineage>
        <taxon>Bacteria</taxon>
        <taxon>Pseudomonadati</taxon>
        <taxon>Pseudomonadota</taxon>
        <taxon>Gammaproteobacteria</taxon>
        <taxon>Pseudomonadales</taxon>
        <taxon>Pseudomonadaceae</taxon>
        <taxon>Pseudomonas</taxon>
    </lineage>
</organism>